<keyword evidence="5" id="KW-1133">Transmembrane helix</keyword>
<evidence type="ECO:0000256" key="4">
    <source>
        <dbReference type="ARBA" id="ARBA00023163"/>
    </source>
</evidence>
<dbReference type="Proteomes" id="UP000249688">
    <property type="component" value="Unassembled WGS sequence"/>
</dbReference>
<name>A0A2W7IWN5_9PROT</name>
<evidence type="ECO:0000313" key="8">
    <source>
        <dbReference type="Proteomes" id="UP000249688"/>
    </source>
</evidence>
<organism evidence="7 8">
    <name type="scientific">Humitalea rosea</name>
    <dbReference type="NCBI Taxonomy" id="990373"/>
    <lineage>
        <taxon>Bacteria</taxon>
        <taxon>Pseudomonadati</taxon>
        <taxon>Pseudomonadota</taxon>
        <taxon>Alphaproteobacteria</taxon>
        <taxon>Acetobacterales</taxon>
        <taxon>Roseomonadaceae</taxon>
        <taxon>Humitalea</taxon>
    </lineage>
</organism>
<dbReference type="InterPro" id="IPR050389">
    <property type="entry name" value="LysR-type_TF"/>
</dbReference>
<dbReference type="InterPro" id="IPR036390">
    <property type="entry name" value="WH_DNA-bd_sf"/>
</dbReference>
<evidence type="ECO:0000256" key="2">
    <source>
        <dbReference type="ARBA" id="ARBA00023015"/>
    </source>
</evidence>
<dbReference type="SUPFAM" id="SSF46785">
    <property type="entry name" value="Winged helix' DNA-binding domain"/>
    <property type="match status" value="1"/>
</dbReference>
<proteinExistence type="inferred from homology"/>
<dbReference type="PROSITE" id="PS50931">
    <property type="entry name" value="HTH_LYSR"/>
    <property type="match status" value="1"/>
</dbReference>
<feature type="domain" description="HTH lysR-type" evidence="6">
    <location>
        <begin position="7"/>
        <end position="64"/>
    </location>
</feature>
<dbReference type="Gene3D" id="1.10.10.10">
    <property type="entry name" value="Winged helix-like DNA-binding domain superfamily/Winged helix DNA-binding domain"/>
    <property type="match status" value="1"/>
</dbReference>
<keyword evidence="5" id="KW-0472">Membrane</keyword>
<dbReference type="AlphaFoldDB" id="A0A2W7IWN5"/>
<dbReference type="CDD" id="cd08417">
    <property type="entry name" value="PBP2_Nitroaromatics_like"/>
    <property type="match status" value="1"/>
</dbReference>
<dbReference type="InterPro" id="IPR036388">
    <property type="entry name" value="WH-like_DNA-bd_sf"/>
</dbReference>
<dbReference type="EMBL" id="QKYU01000002">
    <property type="protein sequence ID" value="PZW50330.1"/>
    <property type="molecule type" value="Genomic_DNA"/>
</dbReference>
<keyword evidence="8" id="KW-1185">Reference proteome</keyword>
<evidence type="ECO:0000259" key="6">
    <source>
        <dbReference type="PROSITE" id="PS50931"/>
    </source>
</evidence>
<reference evidence="7 8" key="1">
    <citation type="submission" date="2018-06" db="EMBL/GenBank/DDBJ databases">
        <title>Genomic Encyclopedia of Archaeal and Bacterial Type Strains, Phase II (KMG-II): from individual species to whole genera.</title>
        <authorList>
            <person name="Goeker M."/>
        </authorList>
    </citation>
    <scope>NUCLEOTIDE SEQUENCE [LARGE SCALE GENOMIC DNA]</scope>
    <source>
        <strain evidence="7 8">DSM 24525</strain>
    </source>
</reference>
<protein>
    <submittedName>
        <fullName evidence="7">DNA-binding transcriptional LysR family regulator</fullName>
    </submittedName>
</protein>
<dbReference type="RefSeq" id="WP_245903159.1">
    <property type="nucleotide sequence ID" value="NZ_QKYU01000002.1"/>
</dbReference>
<gene>
    <name evidence="7" type="ORF">C8P66_10218</name>
</gene>
<dbReference type="PANTHER" id="PTHR30118">
    <property type="entry name" value="HTH-TYPE TRANSCRIPTIONAL REGULATOR LEUO-RELATED"/>
    <property type="match status" value="1"/>
</dbReference>
<evidence type="ECO:0000256" key="5">
    <source>
        <dbReference type="SAM" id="Phobius"/>
    </source>
</evidence>
<dbReference type="SUPFAM" id="SSF53850">
    <property type="entry name" value="Periplasmic binding protein-like II"/>
    <property type="match status" value="1"/>
</dbReference>
<accession>A0A2W7IWN5</accession>
<dbReference type="InterPro" id="IPR037402">
    <property type="entry name" value="YidZ_PBP2"/>
</dbReference>
<dbReference type="InterPro" id="IPR005119">
    <property type="entry name" value="LysR_subst-bd"/>
</dbReference>
<evidence type="ECO:0000256" key="1">
    <source>
        <dbReference type="ARBA" id="ARBA00009437"/>
    </source>
</evidence>
<keyword evidence="5" id="KW-0812">Transmembrane</keyword>
<dbReference type="GO" id="GO:0003700">
    <property type="term" value="F:DNA-binding transcription factor activity"/>
    <property type="evidence" value="ECO:0007669"/>
    <property type="project" value="InterPro"/>
</dbReference>
<evidence type="ECO:0000313" key="7">
    <source>
        <dbReference type="EMBL" id="PZW50330.1"/>
    </source>
</evidence>
<keyword evidence="3 7" id="KW-0238">DNA-binding</keyword>
<dbReference type="Pfam" id="PF03466">
    <property type="entry name" value="LysR_substrate"/>
    <property type="match status" value="1"/>
</dbReference>
<dbReference type="GO" id="GO:0003677">
    <property type="term" value="F:DNA binding"/>
    <property type="evidence" value="ECO:0007669"/>
    <property type="project" value="UniProtKB-KW"/>
</dbReference>
<comment type="similarity">
    <text evidence="1">Belongs to the LysR transcriptional regulatory family.</text>
</comment>
<keyword evidence="4" id="KW-0804">Transcription</keyword>
<dbReference type="PANTHER" id="PTHR30118:SF15">
    <property type="entry name" value="TRANSCRIPTIONAL REGULATORY PROTEIN"/>
    <property type="match status" value="1"/>
</dbReference>
<dbReference type="InterPro" id="IPR000847">
    <property type="entry name" value="LysR_HTH_N"/>
</dbReference>
<comment type="caution">
    <text evidence="7">The sequence shown here is derived from an EMBL/GenBank/DDBJ whole genome shotgun (WGS) entry which is preliminary data.</text>
</comment>
<keyword evidence="2" id="KW-0805">Transcription regulation</keyword>
<feature type="transmembrane region" description="Helical" evidence="5">
    <location>
        <begin position="222"/>
        <end position="245"/>
    </location>
</feature>
<dbReference type="Pfam" id="PF00126">
    <property type="entry name" value="HTH_1"/>
    <property type="match status" value="1"/>
</dbReference>
<evidence type="ECO:0000256" key="3">
    <source>
        <dbReference type="ARBA" id="ARBA00023125"/>
    </source>
</evidence>
<sequence>MVNLRAVDLNLLVVLDALLDEAHVTRAADRLGLSQPATSSALDRCRHLFADPLLERGRGVMRRTARAEALRAPLKTLLGQMAAVLDPPVLDLAQLRQSIRITMADHPAVAVLGDLLPRLAATAPGLDLVIQPWHGAAAALEALAKGQSDLALSVFPAVEAAFRREEVLREHYLVVMRKDHPAAACFDLDQWLAWPHVLVSGRGETRGALDEALLRHGRTRRVGLVVPSFLMVPPLLVGSGLIAMLPSRCLPAGAEESLAVFPPPIAVEGFPLHLAWHARRDEDRALRHVGALIRQILAG</sequence>
<dbReference type="Gene3D" id="3.40.190.10">
    <property type="entry name" value="Periplasmic binding protein-like II"/>
    <property type="match status" value="2"/>
</dbReference>